<evidence type="ECO:0000256" key="2">
    <source>
        <dbReference type="ARBA" id="ARBA00022771"/>
    </source>
</evidence>
<dbReference type="InterPro" id="IPR001841">
    <property type="entry name" value="Znf_RING"/>
</dbReference>
<dbReference type="PANTHER" id="PTHR15710">
    <property type="entry name" value="E3 UBIQUITIN-PROTEIN LIGASE PRAJA"/>
    <property type="match status" value="1"/>
</dbReference>
<evidence type="ECO:0000259" key="6">
    <source>
        <dbReference type="PROSITE" id="PS50089"/>
    </source>
</evidence>
<evidence type="ECO:0000256" key="5">
    <source>
        <dbReference type="SAM" id="MobiDB-lite"/>
    </source>
</evidence>
<dbReference type="PROSITE" id="PS50089">
    <property type="entry name" value="ZF_RING_2"/>
    <property type="match status" value="1"/>
</dbReference>
<keyword evidence="3" id="KW-0862">Zinc</keyword>
<accession>A0A5K1FAR1</accession>
<dbReference type="GO" id="GO:0061630">
    <property type="term" value="F:ubiquitin protein ligase activity"/>
    <property type="evidence" value="ECO:0007669"/>
    <property type="project" value="TreeGrafter"/>
</dbReference>
<evidence type="ECO:0000256" key="1">
    <source>
        <dbReference type="ARBA" id="ARBA00022723"/>
    </source>
</evidence>
<organism evidence="7">
    <name type="scientific">Nymphaea colorata</name>
    <name type="common">pocket water lily</name>
    <dbReference type="NCBI Taxonomy" id="210225"/>
    <lineage>
        <taxon>Eukaryota</taxon>
        <taxon>Viridiplantae</taxon>
        <taxon>Streptophyta</taxon>
        <taxon>Embryophyta</taxon>
        <taxon>Tracheophyta</taxon>
        <taxon>Spermatophyta</taxon>
        <taxon>Magnoliopsida</taxon>
        <taxon>Nymphaeales</taxon>
        <taxon>Nymphaeaceae</taxon>
        <taxon>Nymphaea</taxon>
    </lineage>
</organism>
<feature type="domain" description="RING-type" evidence="6">
    <location>
        <begin position="219"/>
        <end position="260"/>
    </location>
</feature>
<dbReference type="Gene3D" id="3.30.40.10">
    <property type="entry name" value="Zinc/RING finger domain, C3HC4 (zinc finger)"/>
    <property type="match status" value="1"/>
</dbReference>
<protein>
    <recommendedName>
        <fullName evidence="6">RING-type domain-containing protein</fullName>
    </recommendedName>
</protein>
<dbReference type="AlphaFoldDB" id="A0A5K1FAR1"/>
<dbReference type="Gramene" id="NC7G0289790.1">
    <property type="protein sequence ID" value="NC7G0289790.1:cds"/>
    <property type="gene ID" value="NC7G0289790"/>
</dbReference>
<feature type="region of interest" description="Disordered" evidence="5">
    <location>
        <begin position="1"/>
        <end position="29"/>
    </location>
</feature>
<dbReference type="InterPro" id="IPR013083">
    <property type="entry name" value="Znf_RING/FYVE/PHD"/>
</dbReference>
<evidence type="ECO:0000256" key="3">
    <source>
        <dbReference type="ARBA" id="ARBA00022833"/>
    </source>
</evidence>
<dbReference type="PANTHER" id="PTHR15710:SF77">
    <property type="entry name" value="RING-H2 FINGER PROTEIN ATL21B"/>
    <property type="match status" value="1"/>
</dbReference>
<keyword evidence="2 4" id="KW-0863">Zinc-finger</keyword>
<dbReference type="SMART" id="SM00184">
    <property type="entry name" value="RING"/>
    <property type="match status" value="1"/>
</dbReference>
<evidence type="ECO:0000313" key="7">
    <source>
        <dbReference type="EMBL" id="VVW60429.1"/>
    </source>
</evidence>
<dbReference type="SUPFAM" id="SSF57850">
    <property type="entry name" value="RING/U-box"/>
    <property type="match status" value="1"/>
</dbReference>
<sequence length="269" mass="29960">MLRSTIRTSNRSFAMGSLEPRSEEHGTASGTVHLKFQTMILFQTRGAEGGRQEGRSTETPAHLRLLNLFRSSVVVDRSSLQTREDVAQHVVRHFSDVRCERLVGWVGHVLGELWDFIQPGDRRTVVGPDESLVVVSTTTLTYQALRDEEWGVAGADDMTDALEEQLVEFFLAETEDLAAGDSLFAYEPPPAPASKASVDALERKKVDDQEEEISEQKMCVVCQDEVGRGDCLAKMPCSHEFHEGCILAWLKRAHSCPVCRLELPVDDDS</sequence>
<feature type="compositionally biased region" description="Polar residues" evidence="5">
    <location>
        <begin position="1"/>
        <end position="12"/>
    </location>
</feature>
<proteinExistence type="predicted"/>
<gene>
    <name evidence="7" type="ORF">NYM_LOCUS23899</name>
</gene>
<reference evidence="7" key="1">
    <citation type="submission" date="2019-09" db="EMBL/GenBank/DDBJ databases">
        <authorList>
            <person name="Zhang L."/>
        </authorList>
    </citation>
    <scope>NUCLEOTIDE SEQUENCE</scope>
</reference>
<evidence type="ECO:0000256" key="4">
    <source>
        <dbReference type="PROSITE-ProRule" id="PRU00175"/>
    </source>
</evidence>
<name>A0A5K1FAR1_9MAGN</name>
<dbReference type="GO" id="GO:0016567">
    <property type="term" value="P:protein ubiquitination"/>
    <property type="evidence" value="ECO:0007669"/>
    <property type="project" value="TreeGrafter"/>
</dbReference>
<dbReference type="GO" id="GO:0008270">
    <property type="term" value="F:zinc ion binding"/>
    <property type="evidence" value="ECO:0007669"/>
    <property type="project" value="UniProtKB-KW"/>
</dbReference>
<dbReference type="GO" id="GO:0005737">
    <property type="term" value="C:cytoplasm"/>
    <property type="evidence" value="ECO:0007669"/>
    <property type="project" value="TreeGrafter"/>
</dbReference>
<keyword evidence="1" id="KW-0479">Metal-binding</keyword>
<dbReference type="Pfam" id="PF13639">
    <property type="entry name" value="zf-RING_2"/>
    <property type="match status" value="1"/>
</dbReference>
<dbReference type="EMBL" id="LR721785">
    <property type="protein sequence ID" value="VVW60429.1"/>
    <property type="molecule type" value="Genomic_DNA"/>
</dbReference>